<proteinExistence type="predicted"/>
<feature type="region of interest" description="Disordered" evidence="1">
    <location>
        <begin position="105"/>
        <end position="129"/>
    </location>
</feature>
<evidence type="ECO:0000313" key="3">
    <source>
        <dbReference type="EMBL" id="MDJ1485180.1"/>
    </source>
</evidence>
<evidence type="ECO:0000256" key="1">
    <source>
        <dbReference type="SAM" id="MobiDB-lite"/>
    </source>
</evidence>
<reference evidence="3" key="1">
    <citation type="submission" date="2023-05" db="EMBL/GenBank/DDBJ databases">
        <authorList>
            <person name="Zhang X."/>
        </authorList>
    </citation>
    <scope>NUCLEOTIDE SEQUENCE</scope>
    <source>
        <strain evidence="3">YF14B1</strain>
    </source>
</reference>
<protein>
    <submittedName>
        <fullName evidence="3">PepSY-associated TM helix domain-containing protein</fullName>
    </submittedName>
</protein>
<feature type="transmembrane region" description="Helical" evidence="2">
    <location>
        <begin position="16"/>
        <end position="38"/>
    </location>
</feature>
<dbReference type="EMBL" id="JASJOS010000018">
    <property type="protein sequence ID" value="MDJ1485180.1"/>
    <property type="molecule type" value="Genomic_DNA"/>
</dbReference>
<dbReference type="Pfam" id="PF03929">
    <property type="entry name" value="PepSY_TM"/>
    <property type="match status" value="1"/>
</dbReference>
<feature type="transmembrane region" description="Helical" evidence="2">
    <location>
        <begin position="231"/>
        <end position="251"/>
    </location>
</feature>
<organism evidence="3 4">
    <name type="scientific">Xanthocytophaga flava</name>
    <dbReference type="NCBI Taxonomy" id="3048013"/>
    <lineage>
        <taxon>Bacteria</taxon>
        <taxon>Pseudomonadati</taxon>
        <taxon>Bacteroidota</taxon>
        <taxon>Cytophagia</taxon>
        <taxon>Cytophagales</taxon>
        <taxon>Rhodocytophagaceae</taxon>
        <taxon>Xanthocytophaga</taxon>
    </lineage>
</organism>
<sequence>MKKKYSFRNFINDLHLWLGIPSALVLVVMCISGTLYAFQREITQWIDHDRFYVKGSEDKNPLPADSLKRIVEREMKGQVTTIQIPQQPDQAWTFTLIPKDNKHLEAKGKEEHKTNPSKEPKKGEGEKEKAKSYLVNPYSGIIQGDAKTPSVQFFAKVLQLHRWLLIENKDIGGAITGTACILMLFLQITGFILWLPAKVSSWKKWHAWEIGFKIKMDASWKRINFDLHKTLGFYAFLFVTIMATTGPYFAFKWYKEGAQALLHAKPFSKENTFLSEIQYKEPLSLERIISQTSTLYSYAGNMRIMLPKDAEGSYAVQKYQDGFFTCSGIDRVVLDQYSGAVLDLKPYSDLSFSQKLLSSVKAIHTGEIFGTFTKCLYFLACLIATSLPVTGVLIWLGKGKKEKRKNTNTSKKRPVLAEVMKSA</sequence>
<keyword evidence="2" id="KW-0812">Transmembrane</keyword>
<accession>A0AAE3QX66</accession>
<gene>
    <name evidence="3" type="ORF">QNI16_32070</name>
</gene>
<feature type="transmembrane region" description="Helical" evidence="2">
    <location>
        <begin position="376"/>
        <end position="396"/>
    </location>
</feature>
<dbReference type="PANTHER" id="PTHR34219">
    <property type="entry name" value="IRON-REGULATED INNER MEMBRANE PROTEIN-RELATED"/>
    <property type="match status" value="1"/>
</dbReference>
<keyword evidence="2" id="KW-1133">Transmembrane helix</keyword>
<keyword evidence="2" id="KW-0472">Membrane</keyword>
<evidence type="ECO:0000313" key="4">
    <source>
        <dbReference type="Proteomes" id="UP001241110"/>
    </source>
</evidence>
<name>A0AAE3QX66_9BACT</name>
<dbReference type="RefSeq" id="WP_313987383.1">
    <property type="nucleotide sequence ID" value="NZ_JASJOS010000018.1"/>
</dbReference>
<feature type="transmembrane region" description="Helical" evidence="2">
    <location>
        <begin position="171"/>
        <end position="195"/>
    </location>
</feature>
<dbReference type="Proteomes" id="UP001241110">
    <property type="component" value="Unassembled WGS sequence"/>
</dbReference>
<dbReference type="InterPro" id="IPR005625">
    <property type="entry name" value="PepSY-ass_TM"/>
</dbReference>
<evidence type="ECO:0000256" key="2">
    <source>
        <dbReference type="SAM" id="Phobius"/>
    </source>
</evidence>
<comment type="caution">
    <text evidence="3">The sequence shown here is derived from an EMBL/GenBank/DDBJ whole genome shotgun (WGS) entry which is preliminary data.</text>
</comment>
<dbReference type="AlphaFoldDB" id="A0AAE3QX66"/>